<dbReference type="OrthoDB" id="9797663at2"/>
<reference evidence="2 3" key="1">
    <citation type="submission" date="2016-11" db="EMBL/GenBank/DDBJ databases">
        <authorList>
            <person name="Jaros S."/>
            <person name="Januszkiewicz K."/>
            <person name="Wedrychowicz H."/>
        </authorList>
    </citation>
    <scope>NUCLEOTIDE SEQUENCE [LARGE SCALE GENOMIC DNA]</scope>
    <source>
        <strain evidence="2 3">DSM 18899</strain>
    </source>
</reference>
<keyword evidence="3" id="KW-1185">Reference proteome</keyword>
<gene>
    <name evidence="2" type="ORF">SAMN02745887_02063</name>
</gene>
<dbReference type="PANTHER" id="PTHR36503">
    <property type="entry name" value="BLR2520 PROTEIN"/>
    <property type="match status" value="1"/>
</dbReference>
<dbReference type="InterPro" id="IPR029068">
    <property type="entry name" value="Glyas_Bleomycin-R_OHBP_Dase"/>
</dbReference>
<proteinExistence type="predicted"/>
<protein>
    <recommendedName>
        <fullName evidence="1">VOC domain-containing protein</fullName>
    </recommendedName>
</protein>
<dbReference type="RefSeq" id="WP_072428569.1">
    <property type="nucleotide sequence ID" value="NZ_FPKR01000007.1"/>
</dbReference>
<organism evidence="2 3">
    <name type="scientific">Chitinimonas taiwanensis DSM 18899</name>
    <dbReference type="NCBI Taxonomy" id="1121279"/>
    <lineage>
        <taxon>Bacteria</taxon>
        <taxon>Pseudomonadati</taxon>
        <taxon>Pseudomonadota</taxon>
        <taxon>Betaproteobacteria</taxon>
        <taxon>Neisseriales</taxon>
        <taxon>Chitinibacteraceae</taxon>
        <taxon>Chitinimonas</taxon>
    </lineage>
</organism>
<evidence type="ECO:0000313" key="2">
    <source>
        <dbReference type="EMBL" id="SFZ76675.1"/>
    </source>
</evidence>
<dbReference type="EMBL" id="FPKR01000007">
    <property type="protein sequence ID" value="SFZ76675.1"/>
    <property type="molecule type" value="Genomic_DNA"/>
</dbReference>
<dbReference type="PANTHER" id="PTHR36503:SF1">
    <property type="entry name" value="BLR2520 PROTEIN"/>
    <property type="match status" value="1"/>
</dbReference>
<accession>A0A1K2HIX6</accession>
<evidence type="ECO:0000313" key="3">
    <source>
        <dbReference type="Proteomes" id="UP000186513"/>
    </source>
</evidence>
<dbReference type="InterPro" id="IPR037523">
    <property type="entry name" value="VOC_core"/>
</dbReference>
<sequence>MQPRLSFLTLGVADLARARAFYAEVLGWPLSPKSQEGVAFFQLNGFVLALFPAAGLARDAGLAPEQLAGGFKPIALAYNVAEREQVDALLARLTTQGATITKPAEDAFWGGRNGYFADPDGYLWEVAWNPGGYLDAAGNFLFEAPGAA</sequence>
<name>A0A1K2HIX6_9NEIS</name>
<dbReference type="SUPFAM" id="SSF54593">
    <property type="entry name" value="Glyoxalase/Bleomycin resistance protein/Dihydroxybiphenyl dioxygenase"/>
    <property type="match status" value="1"/>
</dbReference>
<dbReference type="PROSITE" id="PS51819">
    <property type="entry name" value="VOC"/>
    <property type="match status" value="1"/>
</dbReference>
<dbReference type="AlphaFoldDB" id="A0A1K2HIX6"/>
<dbReference type="Proteomes" id="UP000186513">
    <property type="component" value="Unassembled WGS sequence"/>
</dbReference>
<feature type="domain" description="VOC" evidence="1">
    <location>
        <begin position="4"/>
        <end position="129"/>
    </location>
</feature>
<dbReference type="Gene3D" id="3.10.180.10">
    <property type="entry name" value="2,3-Dihydroxybiphenyl 1,2-Dioxygenase, domain 1"/>
    <property type="match status" value="1"/>
</dbReference>
<dbReference type="Pfam" id="PF00903">
    <property type="entry name" value="Glyoxalase"/>
    <property type="match status" value="1"/>
</dbReference>
<dbReference type="STRING" id="1121279.SAMN02745887_02063"/>
<dbReference type="CDD" id="cd07251">
    <property type="entry name" value="VOC_like"/>
    <property type="match status" value="1"/>
</dbReference>
<evidence type="ECO:0000259" key="1">
    <source>
        <dbReference type="PROSITE" id="PS51819"/>
    </source>
</evidence>
<dbReference type="InterPro" id="IPR004360">
    <property type="entry name" value="Glyas_Fos-R_dOase_dom"/>
</dbReference>